<dbReference type="InterPro" id="IPR010872">
    <property type="entry name" value="MDMPI_C-term_domain"/>
</dbReference>
<dbReference type="Proteomes" id="UP000565715">
    <property type="component" value="Unassembled WGS sequence"/>
</dbReference>
<dbReference type="NCBIfam" id="TIGR03083">
    <property type="entry name" value="maleylpyruvate isomerase family mycothiol-dependent enzyme"/>
    <property type="match status" value="1"/>
</dbReference>
<dbReference type="Gene3D" id="1.20.120.450">
    <property type="entry name" value="dinb family like domain"/>
    <property type="match status" value="1"/>
</dbReference>
<comment type="caution">
    <text evidence="3">The sequence shown here is derived from an EMBL/GenBank/DDBJ whole genome shotgun (WGS) entry which is preliminary data.</text>
</comment>
<evidence type="ECO:0000313" key="4">
    <source>
        <dbReference type="Proteomes" id="UP000565715"/>
    </source>
</evidence>
<dbReference type="InterPro" id="IPR024344">
    <property type="entry name" value="MDMPI_metal-binding"/>
</dbReference>
<protein>
    <submittedName>
        <fullName evidence="3">Maleylpyruvate isomerase family mycothiol-dependent enzyme</fullName>
    </submittedName>
</protein>
<accession>A0A846XL44</accession>
<dbReference type="RefSeq" id="WP_068041443.1">
    <property type="nucleotide sequence ID" value="NZ_JAAXOO010000008.1"/>
</dbReference>
<evidence type="ECO:0000313" key="3">
    <source>
        <dbReference type="EMBL" id="NKY36988.1"/>
    </source>
</evidence>
<evidence type="ECO:0000259" key="1">
    <source>
        <dbReference type="Pfam" id="PF07398"/>
    </source>
</evidence>
<dbReference type="SUPFAM" id="SSF55718">
    <property type="entry name" value="SCP-like"/>
    <property type="match status" value="1"/>
</dbReference>
<dbReference type="Pfam" id="PF11716">
    <property type="entry name" value="MDMPI_N"/>
    <property type="match status" value="1"/>
</dbReference>
<keyword evidence="4" id="KW-1185">Reference proteome</keyword>
<reference evidence="3 4" key="1">
    <citation type="submission" date="2020-04" db="EMBL/GenBank/DDBJ databases">
        <title>MicrobeNet Type strains.</title>
        <authorList>
            <person name="Nicholson A.C."/>
        </authorList>
    </citation>
    <scope>NUCLEOTIDE SEQUENCE [LARGE SCALE GENOMIC DNA]</scope>
    <source>
        <strain evidence="3 4">DSM 45078</strain>
    </source>
</reference>
<dbReference type="Pfam" id="PF07398">
    <property type="entry name" value="MDMPI_C"/>
    <property type="match status" value="1"/>
</dbReference>
<keyword evidence="3" id="KW-0413">Isomerase</keyword>
<keyword evidence="3" id="KW-0670">Pyruvate</keyword>
<proteinExistence type="predicted"/>
<feature type="domain" description="Mycothiol-dependent maleylpyruvate isomerase metal-binding" evidence="2">
    <location>
        <begin position="17"/>
        <end position="159"/>
    </location>
</feature>
<dbReference type="InterPro" id="IPR017517">
    <property type="entry name" value="Maleyloyr_isom"/>
</dbReference>
<dbReference type="EMBL" id="JAAXOO010000008">
    <property type="protein sequence ID" value="NKY36988.1"/>
    <property type="molecule type" value="Genomic_DNA"/>
</dbReference>
<gene>
    <name evidence="3" type="ORF">HGA13_28545</name>
</gene>
<feature type="domain" description="MDMPI C-terminal" evidence="1">
    <location>
        <begin position="174"/>
        <end position="266"/>
    </location>
</feature>
<dbReference type="AlphaFoldDB" id="A0A846XL44"/>
<dbReference type="GO" id="GO:0046872">
    <property type="term" value="F:metal ion binding"/>
    <property type="evidence" value="ECO:0007669"/>
    <property type="project" value="InterPro"/>
</dbReference>
<evidence type="ECO:0000259" key="2">
    <source>
        <dbReference type="Pfam" id="PF11716"/>
    </source>
</evidence>
<organism evidence="3 4">
    <name type="scientific">Nocardia speluncae</name>
    <dbReference type="NCBI Taxonomy" id="419477"/>
    <lineage>
        <taxon>Bacteria</taxon>
        <taxon>Bacillati</taxon>
        <taxon>Actinomycetota</taxon>
        <taxon>Actinomycetes</taxon>
        <taxon>Mycobacteriales</taxon>
        <taxon>Nocardiaceae</taxon>
        <taxon>Nocardia</taxon>
    </lineage>
</organism>
<name>A0A846XL44_9NOCA</name>
<dbReference type="InterPro" id="IPR034660">
    <property type="entry name" value="DinB/YfiT-like"/>
</dbReference>
<sequence>MPDLPDRPELVRLLSGQFDALADLVGGLDEDRWRTPSPLPGWTVFDVIGHIIGTESLLLGDKPPARTAQAPEIDVKTLPHVRNDIGALNEIWLQRLRPRSGAELLRMYHEVIDRRRKALSAMDDQAWLAPSQSPVGEVPYARFMRVRLFDCWMHELDIADALGEQVEEGGARGEVAFTEFAQSLPRVLAKRGGAPAGSLITLRLTGPLARTLHIEVGDRAAYVSTPDREATVTLELDSGLLVRLGGGRVDPDTALDRIDFRGDTELGRQLTRNLAFTI</sequence>
<dbReference type="SUPFAM" id="SSF109854">
    <property type="entry name" value="DinB/YfiT-like putative metalloenzymes"/>
    <property type="match status" value="1"/>
</dbReference>
<dbReference type="GO" id="GO:0016853">
    <property type="term" value="F:isomerase activity"/>
    <property type="evidence" value="ECO:0007669"/>
    <property type="project" value="UniProtKB-KW"/>
</dbReference>
<dbReference type="InterPro" id="IPR036527">
    <property type="entry name" value="SCP2_sterol-bd_dom_sf"/>
</dbReference>